<evidence type="ECO:0000313" key="3">
    <source>
        <dbReference type="Proteomes" id="UP001172109"/>
    </source>
</evidence>
<sequence length="60" mass="6267">MGSNLGIYVVILLCLAAIARYGIKKGKTKQEAVRAFVILAVVAGVPIAAQAIGLLFHPFA</sequence>
<dbReference type="InterPro" id="IPR029032">
    <property type="entry name" value="AhpD-like"/>
</dbReference>
<dbReference type="AlphaFoldDB" id="A0AAP4R9E2"/>
<comment type="caution">
    <text evidence="2">The sequence shown here is derived from an EMBL/GenBank/DDBJ whole genome shotgun (WGS) entry which is preliminary data.</text>
</comment>
<dbReference type="RefSeq" id="WP_025496474.1">
    <property type="nucleotide sequence ID" value="NZ_CABVQR010000048.1"/>
</dbReference>
<protein>
    <submittedName>
        <fullName evidence="2">Uncharacterized protein</fullName>
    </submittedName>
</protein>
<organism evidence="2 3">
    <name type="scientific">Burkholderia contaminans</name>
    <dbReference type="NCBI Taxonomy" id="488447"/>
    <lineage>
        <taxon>Bacteria</taxon>
        <taxon>Pseudomonadati</taxon>
        <taxon>Pseudomonadota</taxon>
        <taxon>Betaproteobacteria</taxon>
        <taxon>Burkholderiales</taxon>
        <taxon>Burkholderiaceae</taxon>
        <taxon>Burkholderia</taxon>
        <taxon>Burkholderia cepacia complex</taxon>
    </lineage>
</organism>
<reference evidence="2" key="1">
    <citation type="submission" date="2023-07" db="EMBL/GenBank/DDBJ databases">
        <title>A collection of bacterial strains from the Burkholderia cepacia Research Laboratory and Repository.</title>
        <authorList>
            <person name="Lipuma J."/>
            <person name="Spilker T."/>
            <person name="Caverly L."/>
        </authorList>
    </citation>
    <scope>NUCLEOTIDE SEQUENCE</scope>
    <source>
        <strain evidence="2">AU44979</strain>
    </source>
</reference>
<dbReference type="EMBL" id="JAUJQS010000043">
    <property type="protein sequence ID" value="MDN7569917.1"/>
    <property type="molecule type" value="Genomic_DNA"/>
</dbReference>
<evidence type="ECO:0000256" key="1">
    <source>
        <dbReference type="SAM" id="Phobius"/>
    </source>
</evidence>
<feature type="transmembrane region" description="Helical" evidence="1">
    <location>
        <begin position="6"/>
        <end position="23"/>
    </location>
</feature>
<feature type="transmembrane region" description="Helical" evidence="1">
    <location>
        <begin position="35"/>
        <end position="56"/>
    </location>
</feature>
<dbReference type="Proteomes" id="UP001172109">
    <property type="component" value="Unassembled WGS sequence"/>
</dbReference>
<keyword evidence="1" id="KW-0812">Transmembrane</keyword>
<gene>
    <name evidence="2" type="ORF">QZM56_36010</name>
</gene>
<evidence type="ECO:0000313" key="2">
    <source>
        <dbReference type="EMBL" id="MDN7569917.1"/>
    </source>
</evidence>
<name>A0AAP4R9E2_9BURK</name>
<keyword evidence="1" id="KW-1133">Transmembrane helix</keyword>
<proteinExistence type="predicted"/>
<dbReference type="SUPFAM" id="SSF69118">
    <property type="entry name" value="AhpD-like"/>
    <property type="match status" value="1"/>
</dbReference>
<keyword evidence="1" id="KW-0472">Membrane</keyword>
<accession>A0AAP4R9E2</accession>